<sequence length="151" mass="14866">MKYTANTILKAVGAFGIAFAGAVATVAQGGDLSTLDLGGWMTAIGSGVVAAGALFSHPVKADATPAVADVTTTLTDAIAQADAVGNHLNSMYNDALGKLGDIGSAAAAAADEVRKTIGVNLPKPPPATLDVPGIPAQGGSLIDEVIRAATR</sequence>
<keyword evidence="1" id="KW-0812">Transmembrane</keyword>
<dbReference type="AlphaFoldDB" id="A0AB38DHU6"/>
<keyword evidence="2" id="KW-0732">Signal</keyword>
<dbReference type="Proteomes" id="UP000190366">
    <property type="component" value="Unassembled WGS sequence"/>
</dbReference>
<comment type="caution">
    <text evidence="3">The sequence shown here is derived from an EMBL/GenBank/DDBJ whole genome shotgun (WGS) entry which is preliminary data.</text>
</comment>
<keyword evidence="1" id="KW-1133">Transmembrane helix</keyword>
<feature type="signal peptide" evidence="2">
    <location>
        <begin position="1"/>
        <end position="20"/>
    </location>
</feature>
<name>A0AB38DHU6_9MYCO</name>
<feature type="transmembrane region" description="Helical" evidence="1">
    <location>
        <begin position="37"/>
        <end position="55"/>
    </location>
</feature>
<evidence type="ECO:0000313" key="3">
    <source>
        <dbReference type="EMBL" id="SKZ12719.1"/>
    </source>
</evidence>
<evidence type="ECO:0008006" key="5">
    <source>
        <dbReference type="Google" id="ProtNLM"/>
    </source>
</evidence>
<evidence type="ECO:0000256" key="1">
    <source>
        <dbReference type="SAM" id="Phobius"/>
    </source>
</evidence>
<dbReference type="EMBL" id="FVQL01000001">
    <property type="protein sequence ID" value="SKZ12719.1"/>
    <property type="molecule type" value="Genomic_DNA"/>
</dbReference>
<gene>
    <name evidence="3" type="ORF">SAMEA2275630_03682</name>
</gene>
<evidence type="ECO:0000256" key="2">
    <source>
        <dbReference type="SAM" id="SignalP"/>
    </source>
</evidence>
<protein>
    <recommendedName>
        <fullName evidence="5">Holin</fullName>
    </recommendedName>
</protein>
<evidence type="ECO:0000313" key="4">
    <source>
        <dbReference type="Proteomes" id="UP000190366"/>
    </source>
</evidence>
<dbReference type="RefSeq" id="WP_052525383.1">
    <property type="nucleotide sequence ID" value="NZ_CP065272.1"/>
</dbReference>
<keyword evidence="1" id="KW-0472">Membrane</keyword>
<organism evidence="3 4">
    <name type="scientific">Mycobacteroides abscessus subsp. massiliense</name>
    <dbReference type="NCBI Taxonomy" id="1962118"/>
    <lineage>
        <taxon>Bacteria</taxon>
        <taxon>Bacillati</taxon>
        <taxon>Actinomycetota</taxon>
        <taxon>Actinomycetes</taxon>
        <taxon>Mycobacteriales</taxon>
        <taxon>Mycobacteriaceae</taxon>
        <taxon>Mycobacteroides</taxon>
        <taxon>Mycobacteroides abscessus</taxon>
    </lineage>
</organism>
<feature type="chain" id="PRO_5044299532" description="Holin" evidence="2">
    <location>
        <begin position="21"/>
        <end position="151"/>
    </location>
</feature>
<accession>A0AB38DHU6</accession>
<proteinExistence type="predicted"/>
<reference evidence="3 4" key="1">
    <citation type="submission" date="2016-11" db="EMBL/GenBank/DDBJ databases">
        <authorList>
            <consortium name="Pathogen Informatics"/>
        </authorList>
    </citation>
    <scope>NUCLEOTIDE SEQUENCE [LARGE SCALE GENOMIC DNA]</scope>
    <source>
        <strain evidence="3 4">1168</strain>
    </source>
</reference>